<dbReference type="GO" id="GO:0016020">
    <property type="term" value="C:membrane"/>
    <property type="evidence" value="ECO:0007669"/>
    <property type="project" value="UniProtKB-SubCell"/>
</dbReference>
<comment type="subcellular location">
    <subcellularLocation>
        <location evidence="1 13">Membrane</location>
        <topology evidence="1 13">Multi-pass membrane protein</topology>
    </subcellularLocation>
</comment>
<evidence type="ECO:0000256" key="13">
    <source>
        <dbReference type="RuleBase" id="RU004424"/>
    </source>
</evidence>
<feature type="transmembrane region" description="Helical" evidence="14">
    <location>
        <begin position="82"/>
        <end position="104"/>
    </location>
</feature>
<evidence type="ECO:0000256" key="7">
    <source>
        <dbReference type="ARBA" id="ARBA00023040"/>
    </source>
</evidence>
<keyword evidence="5 13" id="KW-0812">Transmembrane</keyword>
<evidence type="ECO:0000256" key="8">
    <source>
        <dbReference type="ARBA" id="ARBA00023136"/>
    </source>
</evidence>
<dbReference type="PANTHER" id="PTHR11394">
    <property type="entry name" value="TASTE RECEPTOR TYPE 2"/>
    <property type="match status" value="1"/>
</dbReference>
<dbReference type="GO" id="GO:0033038">
    <property type="term" value="F:bitter taste receptor activity"/>
    <property type="evidence" value="ECO:0007669"/>
    <property type="project" value="InterPro"/>
</dbReference>
<dbReference type="PANTHER" id="PTHR11394:SF149">
    <property type="entry name" value="TASTE RECEPTOR TYPE 2 MEMBER 1"/>
    <property type="match status" value="1"/>
</dbReference>
<accession>A0A8C6EDU7</accession>
<keyword evidence="10" id="KW-0325">Glycoprotein</keyword>
<feature type="transmembrane region" description="Helical" evidence="14">
    <location>
        <begin position="6"/>
        <end position="30"/>
    </location>
</feature>
<reference evidence="15" key="1">
    <citation type="submission" date="2025-08" db="UniProtKB">
        <authorList>
            <consortium name="Ensembl"/>
        </authorList>
    </citation>
    <scope>IDENTIFICATION</scope>
</reference>
<keyword evidence="9 13" id="KW-0675">Receptor</keyword>
<evidence type="ECO:0000256" key="9">
    <source>
        <dbReference type="ARBA" id="ARBA00023170"/>
    </source>
</evidence>
<organism evidence="15 16">
    <name type="scientific">Moschus moschiferus</name>
    <name type="common">Siberian musk deer</name>
    <name type="synonym">Moschus sibiricus</name>
    <dbReference type="NCBI Taxonomy" id="68415"/>
    <lineage>
        <taxon>Eukaryota</taxon>
        <taxon>Metazoa</taxon>
        <taxon>Chordata</taxon>
        <taxon>Craniata</taxon>
        <taxon>Vertebrata</taxon>
        <taxon>Euteleostomi</taxon>
        <taxon>Mammalia</taxon>
        <taxon>Eutheria</taxon>
        <taxon>Laurasiatheria</taxon>
        <taxon>Artiodactyla</taxon>
        <taxon>Ruminantia</taxon>
        <taxon>Pecora</taxon>
        <taxon>Moschidae</taxon>
        <taxon>Moschus</taxon>
    </lineage>
</organism>
<evidence type="ECO:0000256" key="3">
    <source>
        <dbReference type="ARBA" id="ARBA00022480"/>
    </source>
</evidence>
<name>A0A8C6EDU7_MOSMO</name>
<dbReference type="InterPro" id="IPR007960">
    <property type="entry name" value="TAS2R"/>
</dbReference>
<keyword evidence="3 13" id="KW-0919">Taste</keyword>
<dbReference type="AlphaFoldDB" id="A0A8C6EDU7"/>
<sequence length="321" mass="36356">MLDSHLVSHLVLTVIQFLFGISVNGIIVIVNGTDLIKQRKLIPLDLLVSCLAISRMGIQLVFFYVNLGLLSLIKFPQCTEKLVVFTFINDLGLWFATWLSVYYCTKIATIAHPLLFWLKTKISKLVPWLILASLLFACSTSAVHVKYKWVFYGEDFLGLFFPNVTTHIKVTPALQFAFLFAEFALPLFIFLISSLLLIFSLGRHAWQVRNTWTGPRNPRTRVYIGACLSILSFLALYLCHYLIVALIFFQIFSLRSFLFLFCTFMVGSYHSVHSITLILGNPKMKQNAKALLLLRKCATRPPSAKQSLCSVVSDSLPPYGL</sequence>
<dbReference type="Pfam" id="PF05296">
    <property type="entry name" value="TAS2R"/>
    <property type="match status" value="1"/>
</dbReference>
<keyword evidence="4 13" id="KW-0716">Sensory transduction</keyword>
<feature type="transmembrane region" description="Helical" evidence="14">
    <location>
        <begin position="222"/>
        <end position="251"/>
    </location>
</feature>
<keyword evidence="11 13" id="KW-0807">Transducer</keyword>
<protein>
    <recommendedName>
        <fullName evidence="13">Taste receptor type 2</fullName>
    </recommendedName>
</protein>
<evidence type="ECO:0000256" key="2">
    <source>
        <dbReference type="ARBA" id="ARBA00007376"/>
    </source>
</evidence>
<evidence type="ECO:0000256" key="12">
    <source>
        <dbReference type="RuleBase" id="RU004423"/>
    </source>
</evidence>
<dbReference type="GO" id="GO:0004930">
    <property type="term" value="F:G protein-coupled receptor activity"/>
    <property type="evidence" value="ECO:0007669"/>
    <property type="project" value="UniProtKB-KW"/>
</dbReference>
<evidence type="ECO:0000256" key="4">
    <source>
        <dbReference type="ARBA" id="ARBA00022606"/>
    </source>
</evidence>
<evidence type="ECO:0000313" key="15">
    <source>
        <dbReference type="Ensembl" id="ENSMMSP00000028485.1"/>
    </source>
</evidence>
<keyword evidence="6 14" id="KW-1133">Transmembrane helix</keyword>
<dbReference type="CDD" id="cd15016">
    <property type="entry name" value="7tm_TAS2R1"/>
    <property type="match status" value="1"/>
</dbReference>
<evidence type="ECO:0000256" key="14">
    <source>
        <dbReference type="SAM" id="Phobius"/>
    </source>
</evidence>
<proteinExistence type="inferred from homology"/>
<evidence type="ECO:0000256" key="5">
    <source>
        <dbReference type="ARBA" id="ARBA00022692"/>
    </source>
</evidence>
<feature type="transmembrane region" description="Helical" evidence="14">
    <location>
        <begin position="42"/>
        <end position="62"/>
    </location>
</feature>
<feature type="transmembrane region" description="Helical" evidence="14">
    <location>
        <begin position="176"/>
        <end position="201"/>
    </location>
</feature>
<evidence type="ECO:0000256" key="1">
    <source>
        <dbReference type="ARBA" id="ARBA00004141"/>
    </source>
</evidence>
<feature type="transmembrane region" description="Helical" evidence="14">
    <location>
        <begin position="125"/>
        <end position="145"/>
    </location>
</feature>
<dbReference type="Proteomes" id="UP000694544">
    <property type="component" value="Unplaced"/>
</dbReference>
<dbReference type="SUPFAM" id="SSF81321">
    <property type="entry name" value="Family A G protein-coupled receptor-like"/>
    <property type="match status" value="1"/>
</dbReference>
<evidence type="ECO:0000313" key="16">
    <source>
        <dbReference type="Proteomes" id="UP000694544"/>
    </source>
</evidence>
<evidence type="ECO:0000256" key="10">
    <source>
        <dbReference type="ARBA" id="ARBA00023180"/>
    </source>
</evidence>
<keyword evidence="16" id="KW-1185">Reference proteome</keyword>
<evidence type="ECO:0000256" key="11">
    <source>
        <dbReference type="ARBA" id="ARBA00023224"/>
    </source>
</evidence>
<keyword evidence="7 13" id="KW-0297">G-protein coupled receptor</keyword>
<dbReference type="FunFam" id="1.20.1070.10:FF:000055">
    <property type="entry name" value="Taste receptor type 2"/>
    <property type="match status" value="1"/>
</dbReference>
<evidence type="ECO:0000256" key="6">
    <source>
        <dbReference type="ARBA" id="ARBA00022989"/>
    </source>
</evidence>
<feature type="transmembrane region" description="Helical" evidence="14">
    <location>
        <begin position="257"/>
        <end position="279"/>
    </location>
</feature>
<reference evidence="15" key="2">
    <citation type="submission" date="2025-09" db="UniProtKB">
        <authorList>
            <consortium name="Ensembl"/>
        </authorList>
    </citation>
    <scope>IDENTIFICATION</scope>
</reference>
<dbReference type="GeneTree" id="ENSGT01150000286961"/>
<dbReference type="Ensembl" id="ENSMMST00000031376.1">
    <property type="protein sequence ID" value="ENSMMSP00000028485.1"/>
    <property type="gene ID" value="ENSMMSG00000021350.1"/>
</dbReference>
<keyword evidence="8 13" id="KW-0472">Membrane</keyword>
<comment type="similarity">
    <text evidence="2 12">Belongs to the G-protein coupled receptor T2R family.</text>
</comment>